<evidence type="ECO:0000313" key="2">
    <source>
        <dbReference type="Proteomes" id="UP000230557"/>
    </source>
</evidence>
<dbReference type="Proteomes" id="UP000230557">
    <property type="component" value="Unassembled WGS sequence"/>
</dbReference>
<gene>
    <name evidence="1" type="ORF">COT91_01435</name>
</gene>
<dbReference type="AlphaFoldDB" id="A0A2H0VGM2"/>
<name>A0A2H0VGM2_9BACT</name>
<dbReference type="EMBL" id="PFAJ01000017">
    <property type="protein sequence ID" value="PIR97450.1"/>
    <property type="molecule type" value="Genomic_DNA"/>
</dbReference>
<organism evidence="1 2">
    <name type="scientific">Candidatus Doudnabacteria bacterium CG10_big_fil_rev_8_21_14_0_10_41_10</name>
    <dbReference type="NCBI Taxonomy" id="1974551"/>
    <lineage>
        <taxon>Bacteria</taxon>
        <taxon>Candidatus Doudnaibacteriota</taxon>
    </lineage>
</organism>
<proteinExistence type="predicted"/>
<protein>
    <submittedName>
        <fullName evidence="1">Uncharacterized protein</fullName>
    </submittedName>
</protein>
<accession>A0A2H0VGM2</accession>
<sequence>MHDETGSEMIAQPSHLVLTDLYWLDDEEREWFLLEMLLQTLLYETVLLQDEYLVLGKRIASWFYKKEDFELLKPF</sequence>
<reference evidence="2" key="1">
    <citation type="submission" date="2017-09" db="EMBL/GenBank/DDBJ databases">
        <title>Depth-based differentiation of microbial function through sediment-hosted aquifers and enrichment of novel symbionts in the deep terrestrial subsurface.</title>
        <authorList>
            <person name="Probst A.J."/>
            <person name="Ladd B."/>
            <person name="Jarett J.K."/>
            <person name="Geller-Mcgrath D.E."/>
            <person name="Sieber C.M.K."/>
            <person name="Emerson J.B."/>
            <person name="Anantharaman K."/>
            <person name="Thomas B.C."/>
            <person name="Malmstrom R."/>
            <person name="Stieglmeier M."/>
            <person name="Klingl A."/>
            <person name="Woyke T."/>
            <person name="Ryan C.M."/>
            <person name="Banfield J.F."/>
        </authorList>
    </citation>
    <scope>NUCLEOTIDE SEQUENCE [LARGE SCALE GENOMIC DNA]</scope>
</reference>
<comment type="caution">
    <text evidence="1">The sequence shown here is derived from an EMBL/GenBank/DDBJ whole genome shotgun (WGS) entry which is preliminary data.</text>
</comment>
<evidence type="ECO:0000313" key="1">
    <source>
        <dbReference type="EMBL" id="PIR97450.1"/>
    </source>
</evidence>